<dbReference type="Pfam" id="PF04434">
    <property type="entry name" value="SWIM"/>
    <property type="match status" value="1"/>
</dbReference>
<evidence type="ECO:0000256" key="1">
    <source>
        <dbReference type="ARBA" id="ARBA00022723"/>
    </source>
</evidence>
<comment type="caution">
    <text evidence="6">The sequence shown here is derived from an EMBL/GenBank/DDBJ whole genome shotgun (WGS) entry which is preliminary data.</text>
</comment>
<dbReference type="PROSITE" id="PS50966">
    <property type="entry name" value="ZF_SWIM"/>
    <property type="match status" value="1"/>
</dbReference>
<evidence type="ECO:0000256" key="3">
    <source>
        <dbReference type="ARBA" id="ARBA00022833"/>
    </source>
</evidence>
<dbReference type="SMART" id="SM00575">
    <property type="entry name" value="ZnF_PMZ"/>
    <property type="match status" value="1"/>
</dbReference>
<sequence>MESFEIIVHIGINVIKCGCCDVEHISLITLIQVMYEEHTRKERVPNEDYCVFVQLLWRHERVKVKTDSELIEVFGMFKDRGLSTIVFGVKKKPHIPLPPVVSSYNPNSNPEVEVNNYQGLSWSDIDNEVFNYNGDIEEVGSDRDDVEVIKQVEMVGAVTVFGDDVDNEYLNLFKGYQSIDDNEFFSDSDLEKHESKIALLMKDNKYLNLFEGYQSIDDDEFFSDSDLEKHESKIARLMKSSVAYIRMQQPEPKFHKFILSFEAQKLGFLEGCRPFIGLDGCHLKRPYKGNGEYELLGPTGTYGVKLKEFTCQCGSWQISGVPCSHAMAVISHAYGRDAIKNRVDEFVHQSLTKSAYVQTYKSMIYPFSDLTMWLEVHTAHLIPPLLHATPGMPKLQRRRELNDRPKNARSGSVVCKKCFTYYMVAVV</sequence>
<protein>
    <recommendedName>
        <fullName evidence="5">SWIM-type domain-containing protein</fullName>
    </recommendedName>
</protein>
<dbReference type="PANTHER" id="PTHR31973">
    <property type="entry name" value="POLYPROTEIN, PUTATIVE-RELATED"/>
    <property type="match status" value="1"/>
</dbReference>
<dbReference type="PANTHER" id="PTHR31973:SF187">
    <property type="entry name" value="MUTATOR TRANSPOSASE MUDRA PROTEIN"/>
    <property type="match status" value="1"/>
</dbReference>
<keyword evidence="2 4" id="KW-0863">Zinc-finger</keyword>
<reference evidence="6" key="1">
    <citation type="journal article" date="2023" name="Plant J.">
        <title>Genome sequences and population genomics provide insights into the demographic history, inbreeding, and mutation load of two 'living fossil' tree species of Dipteronia.</title>
        <authorList>
            <person name="Feng Y."/>
            <person name="Comes H.P."/>
            <person name="Chen J."/>
            <person name="Zhu S."/>
            <person name="Lu R."/>
            <person name="Zhang X."/>
            <person name="Li P."/>
            <person name="Qiu J."/>
            <person name="Olsen K.M."/>
            <person name="Qiu Y."/>
        </authorList>
    </citation>
    <scope>NUCLEOTIDE SEQUENCE</scope>
    <source>
        <strain evidence="6">NBL</strain>
    </source>
</reference>
<dbReference type="AlphaFoldDB" id="A0AAE0B422"/>
<evidence type="ECO:0000256" key="2">
    <source>
        <dbReference type="ARBA" id="ARBA00022771"/>
    </source>
</evidence>
<dbReference type="Proteomes" id="UP001281410">
    <property type="component" value="Unassembled WGS sequence"/>
</dbReference>
<organism evidence="6 7">
    <name type="scientific">Dipteronia sinensis</name>
    <dbReference type="NCBI Taxonomy" id="43782"/>
    <lineage>
        <taxon>Eukaryota</taxon>
        <taxon>Viridiplantae</taxon>
        <taxon>Streptophyta</taxon>
        <taxon>Embryophyta</taxon>
        <taxon>Tracheophyta</taxon>
        <taxon>Spermatophyta</taxon>
        <taxon>Magnoliopsida</taxon>
        <taxon>eudicotyledons</taxon>
        <taxon>Gunneridae</taxon>
        <taxon>Pentapetalae</taxon>
        <taxon>rosids</taxon>
        <taxon>malvids</taxon>
        <taxon>Sapindales</taxon>
        <taxon>Sapindaceae</taxon>
        <taxon>Hippocastanoideae</taxon>
        <taxon>Acereae</taxon>
        <taxon>Dipteronia</taxon>
    </lineage>
</organism>
<keyword evidence="7" id="KW-1185">Reference proteome</keyword>
<dbReference type="InterPro" id="IPR007527">
    <property type="entry name" value="Znf_SWIM"/>
</dbReference>
<evidence type="ECO:0000313" key="7">
    <source>
        <dbReference type="Proteomes" id="UP001281410"/>
    </source>
</evidence>
<gene>
    <name evidence="6" type="ORF">Dsin_000750</name>
</gene>
<evidence type="ECO:0000313" key="6">
    <source>
        <dbReference type="EMBL" id="KAK3228869.1"/>
    </source>
</evidence>
<evidence type="ECO:0000259" key="5">
    <source>
        <dbReference type="PROSITE" id="PS50966"/>
    </source>
</evidence>
<dbReference type="GO" id="GO:0008270">
    <property type="term" value="F:zinc ion binding"/>
    <property type="evidence" value="ECO:0007669"/>
    <property type="project" value="UniProtKB-KW"/>
</dbReference>
<name>A0AAE0B422_9ROSI</name>
<dbReference type="EMBL" id="JANJYJ010000001">
    <property type="protein sequence ID" value="KAK3228869.1"/>
    <property type="molecule type" value="Genomic_DNA"/>
</dbReference>
<keyword evidence="1" id="KW-0479">Metal-binding</keyword>
<dbReference type="InterPro" id="IPR006564">
    <property type="entry name" value="Znf_PMZ"/>
</dbReference>
<feature type="domain" description="SWIM-type" evidence="5">
    <location>
        <begin position="302"/>
        <end position="334"/>
    </location>
</feature>
<proteinExistence type="predicted"/>
<accession>A0AAE0B422</accession>
<evidence type="ECO:0000256" key="4">
    <source>
        <dbReference type="PROSITE-ProRule" id="PRU00325"/>
    </source>
</evidence>
<keyword evidence="3" id="KW-0862">Zinc</keyword>